<dbReference type="STRING" id="1123010.SAMN02745724_03417"/>
<dbReference type="InterPro" id="IPR014284">
    <property type="entry name" value="RNA_pol_sigma-70_dom"/>
</dbReference>
<dbReference type="EMBL" id="FOLO01000031">
    <property type="protein sequence ID" value="SFD08166.1"/>
    <property type="molecule type" value="Genomic_DNA"/>
</dbReference>
<organism evidence="7 8">
    <name type="scientific">Pseudoalteromonas denitrificans DSM 6059</name>
    <dbReference type="NCBI Taxonomy" id="1123010"/>
    <lineage>
        <taxon>Bacteria</taxon>
        <taxon>Pseudomonadati</taxon>
        <taxon>Pseudomonadota</taxon>
        <taxon>Gammaproteobacteria</taxon>
        <taxon>Alteromonadales</taxon>
        <taxon>Pseudoalteromonadaceae</taxon>
        <taxon>Pseudoalteromonas</taxon>
    </lineage>
</organism>
<dbReference type="InterPro" id="IPR036388">
    <property type="entry name" value="WH-like_DNA-bd_sf"/>
</dbReference>
<evidence type="ECO:0000256" key="2">
    <source>
        <dbReference type="ARBA" id="ARBA00023015"/>
    </source>
</evidence>
<dbReference type="Pfam" id="PF08281">
    <property type="entry name" value="Sigma70_r4_2"/>
    <property type="match status" value="1"/>
</dbReference>
<dbReference type="GO" id="GO:0003677">
    <property type="term" value="F:DNA binding"/>
    <property type="evidence" value="ECO:0007669"/>
    <property type="project" value="InterPro"/>
</dbReference>
<dbReference type="AlphaFoldDB" id="A0A1I1PER6"/>
<dbReference type="InterPro" id="IPR013324">
    <property type="entry name" value="RNA_pol_sigma_r3/r4-like"/>
</dbReference>
<dbReference type="GO" id="GO:0016987">
    <property type="term" value="F:sigma factor activity"/>
    <property type="evidence" value="ECO:0007669"/>
    <property type="project" value="UniProtKB-KW"/>
</dbReference>
<feature type="domain" description="RNA polymerase sigma-70 region 2" evidence="5">
    <location>
        <begin position="32"/>
        <end position="98"/>
    </location>
</feature>
<dbReference type="SUPFAM" id="SSF88659">
    <property type="entry name" value="Sigma3 and sigma4 domains of RNA polymerase sigma factors"/>
    <property type="match status" value="1"/>
</dbReference>
<dbReference type="PANTHER" id="PTHR43133:SF46">
    <property type="entry name" value="RNA POLYMERASE SIGMA-70 FACTOR ECF SUBFAMILY"/>
    <property type="match status" value="1"/>
</dbReference>
<evidence type="ECO:0000313" key="7">
    <source>
        <dbReference type="EMBL" id="SFD08166.1"/>
    </source>
</evidence>
<evidence type="ECO:0000313" key="8">
    <source>
        <dbReference type="Proteomes" id="UP000198862"/>
    </source>
</evidence>
<keyword evidence="3" id="KW-0731">Sigma factor</keyword>
<evidence type="ECO:0000259" key="5">
    <source>
        <dbReference type="Pfam" id="PF04542"/>
    </source>
</evidence>
<keyword evidence="2" id="KW-0805">Transcription regulation</keyword>
<dbReference type="InterPro" id="IPR013249">
    <property type="entry name" value="RNA_pol_sigma70_r4_t2"/>
</dbReference>
<dbReference type="PANTHER" id="PTHR43133">
    <property type="entry name" value="RNA POLYMERASE ECF-TYPE SIGMA FACTO"/>
    <property type="match status" value="1"/>
</dbReference>
<comment type="similarity">
    <text evidence="1">Belongs to the sigma-70 factor family. ECF subfamily.</text>
</comment>
<evidence type="ECO:0000256" key="1">
    <source>
        <dbReference type="ARBA" id="ARBA00010641"/>
    </source>
</evidence>
<dbReference type="Gene3D" id="1.10.1740.10">
    <property type="match status" value="1"/>
</dbReference>
<dbReference type="InterPro" id="IPR039425">
    <property type="entry name" value="RNA_pol_sigma-70-like"/>
</dbReference>
<evidence type="ECO:0000259" key="6">
    <source>
        <dbReference type="Pfam" id="PF08281"/>
    </source>
</evidence>
<dbReference type="InterPro" id="IPR007627">
    <property type="entry name" value="RNA_pol_sigma70_r2"/>
</dbReference>
<dbReference type="OrthoDB" id="9780326at2"/>
<proteinExistence type="inferred from homology"/>
<keyword evidence="4" id="KW-0804">Transcription</keyword>
<name>A0A1I1PER6_9GAMM</name>
<dbReference type="Proteomes" id="UP000198862">
    <property type="component" value="Unassembled WGS sequence"/>
</dbReference>
<sequence>MLIKAEQRFAAIKEEQLISLVQQGDRAAFEQLYTQYINRVYGLCLRLTADKSIAEDASQEVFVQLWQKISNFDGKAKFSTWLHSVTANITISYLRKQKSWLQKVVSIETQGMDEHAIEAEHDLNGLDKLILRLPERARMVFVLYAVEGYRHEEIATILNMAVGSSKAQYHRARNLLKEWYENE</sequence>
<dbReference type="Pfam" id="PF04542">
    <property type="entry name" value="Sigma70_r2"/>
    <property type="match status" value="1"/>
</dbReference>
<dbReference type="InterPro" id="IPR013325">
    <property type="entry name" value="RNA_pol_sigma_r2"/>
</dbReference>
<dbReference type="SUPFAM" id="SSF88946">
    <property type="entry name" value="Sigma2 domain of RNA polymerase sigma factors"/>
    <property type="match status" value="1"/>
</dbReference>
<evidence type="ECO:0000256" key="3">
    <source>
        <dbReference type="ARBA" id="ARBA00023082"/>
    </source>
</evidence>
<keyword evidence="8" id="KW-1185">Reference proteome</keyword>
<dbReference type="RefSeq" id="WP_091987029.1">
    <property type="nucleotide sequence ID" value="NZ_FOLO01000031.1"/>
</dbReference>
<dbReference type="NCBIfam" id="TIGR02937">
    <property type="entry name" value="sigma70-ECF"/>
    <property type="match status" value="1"/>
</dbReference>
<evidence type="ECO:0000256" key="4">
    <source>
        <dbReference type="ARBA" id="ARBA00023163"/>
    </source>
</evidence>
<dbReference type="Gene3D" id="1.10.10.10">
    <property type="entry name" value="Winged helix-like DNA-binding domain superfamily/Winged helix DNA-binding domain"/>
    <property type="match status" value="1"/>
</dbReference>
<gene>
    <name evidence="7" type="ORF">SAMN02745724_03417</name>
</gene>
<accession>A0A1I1PER6</accession>
<protein>
    <submittedName>
        <fullName evidence="7">RNA polymerase sigma-70 factor, ECF subfamily</fullName>
    </submittedName>
</protein>
<feature type="domain" description="RNA polymerase sigma factor 70 region 4 type 2" evidence="6">
    <location>
        <begin position="126"/>
        <end position="174"/>
    </location>
</feature>
<dbReference type="GO" id="GO:0006352">
    <property type="term" value="P:DNA-templated transcription initiation"/>
    <property type="evidence" value="ECO:0007669"/>
    <property type="project" value="InterPro"/>
</dbReference>
<reference evidence="7 8" key="1">
    <citation type="submission" date="2016-10" db="EMBL/GenBank/DDBJ databases">
        <authorList>
            <person name="de Groot N.N."/>
        </authorList>
    </citation>
    <scope>NUCLEOTIDE SEQUENCE [LARGE SCALE GENOMIC DNA]</scope>
    <source>
        <strain evidence="7 8">DSM 6059</strain>
    </source>
</reference>